<keyword evidence="2" id="KW-1185">Reference proteome</keyword>
<dbReference type="EMBL" id="JAPNKE010000002">
    <property type="protein sequence ID" value="MCY1013558.1"/>
    <property type="molecule type" value="Genomic_DNA"/>
</dbReference>
<protein>
    <submittedName>
        <fullName evidence="1">Uncharacterized protein</fullName>
    </submittedName>
</protein>
<reference evidence="1" key="1">
    <citation type="submission" date="2022-11" db="EMBL/GenBank/DDBJ databases">
        <title>Minimal conservation of predation-associated metabolite biosynthetic gene clusters underscores biosynthetic potential of Myxococcota including descriptions for ten novel species: Archangium lansinium sp. nov., Myxococcus landrumus sp. nov., Nannocystis bai.</title>
        <authorList>
            <person name="Ahearne A."/>
            <person name="Stevens C."/>
            <person name="Phillips K."/>
        </authorList>
    </citation>
    <scope>NUCLEOTIDE SEQUENCE</scope>
    <source>
        <strain evidence="1">Na p29</strain>
    </source>
</reference>
<sequence length="403" mass="44686">MPTAADPDLAIDAELAFTRLEDVSLDDRNSRRARTLDPDTRADPQAYDRRICRAHDGSVPGGLQPDLREHGFARIDLSARRELQAVFERVRVAGRLGPADVAEIRRNLLGRTFTLPGGERLWLLFIAREGFFMRRAGPNGMALTREPNPEMNEHDAAVAVHADQDVEGTPLRQLMRGAAPWLFRHESPGRRNRLSRLALLNVWIPLQQVTRPLVLMDRRSLDRQRHQLRYGLITDAILPRGEDMRVNDIWTFLHDDEQRWHFTSEMDARQAYVFETLGTPHGSFILPGEERAEARYRQLHALIAAARGGDAEAVTRALALADDPRWRAPATASLARAIAAMEQLLAEARADPSALLGGDPSGWCARDGGRRAGHPQVARDAGGGAAAAAAVAALAPRLDVTRR</sequence>
<accession>A0A9X3J4X5</accession>
<dbReference type="RefSeq" id="WP_267777614.1">
    <property type="nucleotide sequence ID" value="NZ_JAPNKE010000002.1"/>
</dbReference>
<dbReference type="Proteomes" id="UP001150924">
    <property type="component" value="Unassembled WGS sequence"/>
</dbReference>
<name>A0A9X3J4X5_9BACT</name>
<evidence type="ECO:0000313" key="1">
    <source>
        <dbReference type="EMBL" id="MCY1013558.1"/>
    </source>
</evidence>
<gene>
    <name evidence="1" type="ORF">OV079_50135</name>
</gene>
<dbReference type="AlphaFoldDB" id="A0A9X3J4X5"/>
<evidence type="ECO:0000313" key="2">
    <source>
        <dbReference type="Proteomes" id="UP001150924"/>
    </source>
</evidence>
<organism evidence="1 2">
    <name type="scientific">Nannocystis pusilla</name>
    <dbReference type="NCBI Taxonomy" id="889268"/>
    <lineage>
        <taxon>Bacteria</taxon>
        <taxon>Pseudomonadati</taxon>
        <taxon>Myxococcota</taxon>
        <taxon>Polyangia</taxon>
        <taxon>Nannocystales</taxon>
        <taxon>Nannocystaceae</taxon>
        <taxon>Nannocystis</taxon>
    </lineage>
</organism>
<proteinExistence type="predicted"/>
<comment type="caution">
    <text evidence="1">The sequence shown here is derived from an EMBL/GenBank/DDBJ whole genome shotgun (WGS) entry which is preliminary data.</text>
</comment>